<dbReference type="GO" id="GO:0006811">
    <property type="term" value="P:monoatomic ion transport"/>
    <property type="evidence" value="ECO:0007669"/>
    <property type="project" value="UniProtKB-KW"/>
</dbReference>
<dbReference type="PROSITE" id="PS00216">
    <property type="entry name" value="SUGAR_TRANSPORT_1"/>
    <property type="match status" value="1"/>
</dbReference>
<feature type="transmembrane region" description="Helical" evidence="14">
    <location>
        <begin position="248"/>
        <end position="269"/>
    </location>
</feature>
<feature type="transmembrane region" description="Helical" evidence="14">
    <location>
        <begin position="281"/>
        <end position="301"/>
    </location>
</feature>
<reference evidence="16 17" key="1">
    <citation type="submission" date="2018-10" db="EMBL/GenBank/DDBJ databases">
        <authorList>
            <person name="Ekblom R."/>
            <person name="Jareborg N."/>
        </authorList>
    </citation>
    <scope>NUCLEOTIDE SEQUENCE [LARGE SCALE GENOMIC DNA]</scope>
    <source>
        <tissue evidence="16">Muscle</tissue>
    </source>
</reference>
<feature type="transmembrane region" description="Helical" evidence="14">
    <location>
        <begin position="515"/>
        <end position="537"/>
    </location>
</feature>
<comment type="similarity">
    <text evidence="2">Belongs to the major facilitator (TC 2.A.1) superfamily. Organic cation transporter (TC 2.A.1.19) family.</text>
</comment>
<evidence type="ECO:0000256" key="10">
    <source>
        <dbReference type="ARBA" id="ARBA00051543"/>
    </source>
</evidence>
<comment type="caution">
    <text evidence="16">The sequence shown here is derived from an EMBL/GenBank/DDBJ whole genome shotgun (WGS) entry which is preliminary data.</text>
</comment>
<dbReference type="PROSITE" id="PS50850">
    <property type="entry name" value="MFS"/>
    <property type="match status" value="1"/>
</dbReference>
<evidence type="ECO:0000256" key="2">
    <source>
        <dbReference type="ARBA" id="ARBA00009203"/>
    </source>
</evidence>
<feature type="transmembrane region" description="Helical" evidence="14">
    <location>
        <begin position="307"/>
        <end position="327"/>
    </location>
</feature>
<evidence type="ECO:0000313" key="16">
    <source>
        <dbReference type="EMBL" id="VCW97913.1"/>
    </source>
</evidence>
<accession>A0A9X9LW98</accession>
<evidence type="ECO:0000256" key="6">
    <source>
        <dbReference type="ARBA" id="ARBA00023065"/>
    </source>
</evidence>
<keyword evidence="17" id="KW-1185">Reference proteome</keyword>
<keyword evidence="5 14" id="KW-1133">Transmembrane helix</keyword>
<feature type="transmembrane region" description="Helical" evidence="14">
    <location>
        <begin position="543"/>
        <end position="563"/>
    </location>
</feature>
<comment type="catalytic activity">
    <reaction evidence="9">
        <text>spermidine(in) = spermidine(out)</text>
        <dbReference type="Rhea" id="RHEA:35039"/>
        <dbReference type="ChEBI" id="CHEBI:57834"/>
    </reaction>
</comment>
<comment type="catalytic activity">
    <reaction evidence="10">
        <text>(R)-carnitine(in) = (R)-carnitine(out)</text>
        <dbReference type="Rhea" id="RHEA:34959"/>
        <dbReference type="ChEBI" id="CHEBI:16347"/>
    </reaction>
</comment>
<evidence type="ECO:0000256" key="1">
    <source>
        <dbReference type="ARBA" id="ARBA00004127"/>
    </source>
</evidence>
<evidence type="ECO:0000256" key="9">
    <source>
        <dbReference type="ARBA" id="ARBA00036490"/>
    </source>
</evidence>
<gene>
    <name evidence="16" type="ORF">BN2614_LOCUS2</name>
</gene>
<feature type="transmembrane region" description="Helical" evidence="14">
    <location>
        <begin position="222"/>
        <end position="242"/>
    </location>
</feature>
<comment type="subcellular location">
    <subcellularLocation>
        <location evidence="1">Endomembrane system</location>
        <topology evidence="1">Multi-pass membrane protein</topology>
    </subcellularLocation>
</comment>
<feature type="transmembrane region" description="Helical" evidence="14">
    <location>
        <begin position="427"/>
        <end position="444"/>
    </location>
</feature>
<dbReference type="Proteomes" id="UP000269945">
    <property type="component" value="Unassembled WGS sequence"/>
</dbReference>
<evidence type="ECO:0000256" key="7">
    <source>
        <dbReference type="ARBA" id="ARBA00023136"/>
    </source>
</evidence>
<dbReference type="GO" id="GO:0016020">
    <property type="term" value="C:membrane"/>
    <property type="evidence" value="ECO:0007669"/>
    <property type="project" value="InterPro"/>
</dbReference>
<dbReference type="GO" id="GO:0012505">
    <property type="term" value="C:endomembrane system"/>
    <property type="evidence" value="ECO:0007669"/>
    <property type="project" value="UniProtKB-SubCell"/>
</dbReference>
<dbReference type="Gene3D" id="1.20.1250.20">
    <property type="entry name" value="MFS general substrate transporter like domains"/>
    <property type="match status" value="1"/>
</dbReference>
<evidence type="ECO:0000259" key="15">
    <source>
        <dbReference type="PROSITE" id="PS50850"/>
    </source>
</evidence>
<evidence type="ECO:0000313" key="17">
    <source>
        <dbReference type="Proteomes" id="UP000269945"/>
    </source>
</evidence>
<keyword evidence="6" id="KW-0406">Ion transport</keyword>
<feature type="non-terminal residue" evidence="16">
    <location>
        <position position="615"/>
    </location>
</feature>
<dbReference type="InterPro" id="IPR036259">
    <property type="entry name" value="MFS_trans_sf"/>
</dbReference>
<name>A0A9X9LW98_GULGU</name>
<protein>
    <recommendedName>
        <fullName evidence="12">Solute carrier family 22 member 16</fullName>
    </recommendedName>
    <alternativeName>
        <fullName evidence="13">Carnitine transporter 2</fullName>
    </alternativeName>
</protein>
<dbReference type="Pfam" id="PF00083">
    <property type="entry name" value="Sugar_tr"/>
    <property type="match status" value="1"/>
</dbReference>
<keyword evidence="7 14" id="KW-0472">Membrane</keyword>
<evidence type="ECO:0000256" key="3">
    <source>
        <dbReference type="ARBA" id="ARBA00022448"/>
    </source>
</evidence>
<comment type="function">
    <text evidence="11">Facilitative organic cation transporter that mediates the transport of carnitine as well as the polyamine spermidine. Mediates the partially Na(+)-dependent bidirectional transport of carnitine. May mediate L-carnitine secretion from testis epididymal epithelium into the lumen which is involved in the maturation of spermatozoa.</text>
</comment>
<dbReference type="AlphaFoldDB" id="A0A9X9LW98"/>
<dbReference type="SUPFAM" id="SSF103473">
    <property type="entry name" value="MFS general substrate transporter"/>
    <property type="match status" value="1"/>
</dbReference>
<feature type="transmembrane region" description="Helical" evidence="14">
    <location>
        <begin position="191"/>
        <end position="210"/>
    </location>
</feature>
<feature type="transmembrane region" description="Helical" evidence="14">
    <location>
        <begin position="480"/>
        <end position="503"/>
    </location>
</feature>
<dbReference type="InterPro" id="IPR005829">
    <property type="entry name" value="Sugar_transporter_CS"/>
</dbReference>
<feature type="transmembrane region" description="Helical" evidence="14">
    <location>
        <begin position="456"/>
        <end position="474"/>
    </location>
</feature>
<dbReference type="InterPro" id="IPR020846">
    <property type="entry name" value="MFS_dom"/>
</dbReference>
<evidence type="ECO:0000256" key="13">
    <source>
        <dbReference type="ARBA" id="ARBA00082592"/>
    </source>
</evidence>
<evidence type="ECO:0000256" key="5">
    <source>
        <dbReference type="ARBA" id="ARBA00022989"/>
    </source>
</evidence>
<evidence type="ECO:0000256" key="14">
    <source>
        <dbReference type="SAM" id="Phobius"/>
    </source>
</evidence>
<dbReference type="PANTHER" id="PTHR24064">
    <property type="entry name" value="SOLUTE CARRIER FAMILY 22 MEMBER"/>
    <property type="match status" value="1"/>
</dbReference>
<evidence type="ECO:0000256" key="4">
    <source>
        <dbReference type="ARBA" id="ARBA00022692"/>
    </source>
</evidence>
<keyword evidence="4 14" id="KW-0812">Transmembrane</keyword>
<dbReference type="FunFam" id="1.20.1250.20:FF:000154">
    <property type="entry name" value="Solute carrier family 22 member 16"/>
    <property type="match status" value="1"/>
</dbReference>
<dbReference type="GO" id="GO:0022857">
    <property type="term" value="F:transmembrane transporter activity"/>
    <property type="evidence" value="ECO:0007669"/>
    <property type="project" value="InterPro"/>
</dbReference>
<dbReference type="InterPro" id="IPR005828">
    <property type="entry name" value="MFS_sugar_transport-like"/>
</dbReference>
<feature type="domain" description="Major facilitator superfamily (MFS) profile" evidence="15">
    <location>
        <begin position="109"/>
        <end position="568"/>
    </location>
</feature>
<keyword evidence="8" id="KW-0325">Glycoprotein</keyword>
<keyword evidence="3" id="KW-0813">Transport</keyword>
<sequence length="615" mass="69197">GAGGVCFFPLRWGSRAALEIRKPLPLLSWGSRKTRVQTPDSDLALSSRALAPGSPLQFQKFLYFICAFQNISCGIHYLASVFLTASPYHTCRPPGNVSQVLFGNISIWRLEDIWILFFTGHKDQIIVQLQNGEVWELTSCHRFRRDDKSALNSDYNGQKSSFPCLDGYIYDKSKWDSTVVTQWDLVCNREWYARMVQPVFMVGVLLGALIFGHFSDRIGRRFVLWITSTGIFFFGIAVAFSSDFYSFMITRFLLAMSGSGYLVVVFVYVMEFIGMKSRTWACIQMHSFFAIGTMVVALTAYFVRTWWIYQIILSTVTVPFVLCCWILPETPFWLLSQGRHEEAQRVVDTMAKWNRVSSCKLSELLSLDLNGPVGYKPSEVKKHNLLDLFSDWNVGTRTLIVWLIWFTGCLGFYFFSLNSVNLGGNEYLNLFLMGAVEIPAYIFISWGMDRIGRRNVLVFSLISGALFCGVIMVIPKDYFVYTVVVTMAGKFAIGASFGLIYLYTAELYPTMVRSLAVGSGSMVSRLGSIVAPFWVYLSNAWTFLPQLVVGILAFVSGTLSLMLPETMGRPLATTWEEAAKQEREKESSGKLFPTASNTALEKVEVIDSGASGLGE</sequence>
<evidence type="ECO:0000256" key="12">
    <source>
        <dbReference type="ARBA" id="ARBA00072104"/>
    </source>
</evidence>
<evidence type="ECO:0000256" key="8">
    <source>
        <dbReference type="ARBA" id="ARBA00023180"/>
    </source>
</evidence>
<evidence type="ECO:0000256" key="11">
    <source>
        <dbReference type="ARBA" id="ARBA00055231"/>
    </source>
</evidence>
<proteinExistence type="inferred from homology"/>
<feature type="transmembrane region" description="Helical" evidence="14">
    <location>
        <begin position="399"/>
        <end position="415"/>
    </location>
</feature>
<dbReference type="EMBL" id="CYRY02023597">
    <property type="protein sequence ID" value="VCW97913.1"/>
    <property type="molecule type" value="Genomic_DNA"/>
</dbReference>
<organism evidence="16 17">
    <name type="scientific">Gulo gulo</name>
    <name type="common">Wolverine</name>
    <name type="synonym">Gluton</name>
    <dbReference type="NCBI Taxonomy" id="48420"/>
    <lineage>
        <taxon>Eukaryota</taxon>
        <taxon>Metazoa</taxon>
        <taxon>Chordata</taxon>
        <taxon>Craniata</taxon>
        <taxon>Vertebrata</taxon>
        <taxon>Euteleostomi</taxon>
        <taxon>Mammalia</taxon>
        <taxon>Eutheria</taxon>
        <taxon>Laurasiatheria</taxon>
        <taxon>Carnivora</taxon>
        <taxon>Caniformia</taxon>
        <taxon>Musteloidea</taxon>
        <taxon>Mustelidae</taxon>
        <taxon>Guloninae</taxon>
        <taxon>Gulo</taxon>
    </lineage>
</organism>